<accession>A0A8J8T625</accession>
<name>A0A8J8T625_HALGN</name>
<dbReference type="Proteomes" id="UP000785679">
    <property type="component" value="Unassembled WGS sequence"/>
</dbReference>
<sequence length="109" mass="13317">MESQRTNKKYRVLKGKTLDIRKEIKKTKSKKRPEIRKRSYQRFDYYDDEEIYGSRYPSRFDYCRPPGLPDWVDNETLALNMMGWDKEDRDYGLIDAYFQGQLNDYDDSY</sequence>
<evidence type="ECO:0000313" key="1">
    <source>
        <dbReference type="EMBL" id="TNV83674.1"/>
    </source>
</evidence>
<comment type="caution">
    <text evidence="1">The sequence shown here is derived from an EMBL/GenBank/DDBJ whole genome shotgun (WGS) entry which is preliminary data.</text>
</comment>
<organism evidence="1 2">
    <name type="scientific">Halteria grandinella</name>
    <dbReference type="NCBI Taxonomy" id="5974"/>
    <lineage>
        <taxon>Eukaryota</taxon>
        <taxon>Sar</taxon>
        <taxon>Alveolata</taxon>
        <taxon>Ciliophora</taxon>
        <taxon>Intramacronucleata</taxon>
        <taxon>Spirotrichea</taxon>
        <taxon>Stichotrichia</taxon>
        <taxon>Sporadotrichida</taxon>
        <taxon>Halteriidae</taxon>
        <taxon>Halteria</taxon>
    </lineage>
</organism>
<dbReference type="AlphaFoldDB" id="A0A8J8T625"/>
<proteinExistence type="predicted"/>
<reference evidence="1" key="1">
    <citation type="submission" date="2019-06" db="EMBL/GenBank/DDBJ databases">
        <authorList>
            <person name="Zheng W."/>
        </authorList>
    </citation>
    <scope>NUCLEOTIDE SEQUENCE</scope>
    <source>
        <strain evidence="1">QDHG01</strain>
    </source>
</reference>
<protein>
    <submittedName>
        <fullName evidence="1">Uncharacterized protein</fullName>
    </submittedName>
</protein>
<gene>
    <name evidence="1" type="ORF">FGO68_gene4370</name>
</gene>
<keyword evidence="2" id="KW-1185">Reference proteome</keyword>
<evidence type="ECO:0000313" key="2">
    <source>
        <dbReference type="Proteomes" id="UP000785679"/>
    </source>
</evidence>
<dbReference type="EMBL" id="RRYP01003576">
    <property type="protein sequence ID" value="TNV83674.1"/>
    <property type="molecule type" value="Genomic_DNA"/>
</dbReference>